<evidence type="ECO:0000256" key="3">
    <source>
        <dbReference type="RuleBase" id="RU000363"/>
    </source>
</evidence>
<dbReference type="InterPro" id="IPR036291">
    <property type="entry name" value="NAD(P)-bd_dom_sf"/>
</dbReference>
<sequence length="352" mass="37724">MKRTPLVLQMLTGVAAATVAFALDSRRRGSESRRRSENRVVLITGGSRGLGLALAERFARAGNRLVLAARDLNELTEARATLLKRKAARAPEEILLIPADLTDPIQAASLVEHAISHFGRIDVLINNAGIMEVGPFEDQPLEAYQRAINTNFFAALHMTQAALPHMLHRNGGKSPAIVNICSIGGKVAVPHMLPYTASKFALVGFSQGLHAEMRHKGVRVTTVCPGLMRTGGHARASFVGDRNKEARWFNLGATTPIVAASVKRAANHIYKAVAQGRAEVIITPQAWLAARMAALAPETTQRLASLVNEFVLPAPVGSIASRTPAHADEDAGRPRHIGTTAPWASPGNEPVM</sequence>
<dbReference type="PRINTS" id="PR00080">
    <property type="entry name" value="SDRFAMILY"/>
</dbReference>
<feature type="region of interest" description="Disordered" evidence="4">
    <location>
        <begin position="321"/>
        <end position="352"/>
    </location>
</feature>
<protein>
    <submittedName>
        <fullName evidence="6">Short-subunit dehydrogenase</fullName>
    </submittedName>
</protein>
<dbReference type="PANTHER" id="PTHR44196:SF1">
    <property type="entry name" value="DEHYDROGENASE_REDUCTASE SDR FAMILY MEMBER 7B"/>
    <property type="match status" value="1"/>
</dbReference>
<dbReference type="FunFam" id="3.40.50.720:FF:000084">
    <property type="entry name" value="Short-chain dehydrogenase reductase"/>
    <property type="match status" value="1"/>
</dbReference>
<organism evidence="6 7">
    <name type="scientific">Edaphobacter modestus</name>
    <dbReference type="NCBI Taxonomy" id="388466"/>
    <lineage>
        <taxon>Bacteria</taxon>
        <taxon>Pseudomonadati</taxon>
        <taxon>Acidobacteriota</taxon>
        <taxon>Terriglobia</taxon>
        <taxon>Terriglobales</taxon>
        <taxon>Acidobacteriaceae</taxon>
        <taxon>Edaphobacter</taxon>
    </lineage>
</organism>
<dbReference type="AlphaFoldDB" id="A0A4Q7YS09"/>
<evidence type="ECO:0000259" key="5">
    <source>
        <dbReference type="SMART" id="SM00822"/>
    </source>
</evidence>
<feature type="domain" description="Ketoreductase" evidence="5">
    <location>
        <begin position="39"/>
        <end position="186"/>
    </location>
</feature>
<keyword evidence="2" id="KW-0560">Oxidoreductase</keyword>
<accession>A0A4Q7YS09</accession>
<dbReference type="GO" id="GO:0016491">
    <property type="term" value="F:oxidoreductase activity"/>
    <property type="evidence" value="ECO:0007669"/>
    <property type="project" value="UniProtKB-KW"/>
</dbReference>
<evidence type="ECO:0000313" key="6">
    <source>
        <dbReference type="EMBL" id="RZU40592.1"/>
    </source>
</evidence>
<dbReference type="Pfam" id="PF00106">
    <property type="entry name" value="adh_short"/>
    <property type="match status" value="1"/>
</dbReference>
<dbReference type="SMART" id="SM00822">
    <property type="entry name" value="PKS_KR"/>
    <property type="match status" value="1"/>
</dbReference>
<dbReference type="RefSeq" id="WP_130418642.1">
    <property type="nucleotide sequence ID" value="NZ_SHKW01000001.1"/>
</dbReference>
<dbReference type="PANTHER" id="PTHR44196">
    <property type="entry name" value="DEHYDROGENASE/REDUCTASE SDR FAMILY MEMBER 7B"/>
    <property type="match status" value="1"/>
</dbReference>
<evidence type="ECO:0000256" key="4">
    <source>
        <dbReference type="SAM" id="MobiDB-lite"/>
    </source>
</evidence>
<keyword evidence="7" id="KW-1185">Reference proteome</keyword>
<dbReference type="InterPro" id="IPR057326">
    <property type="entry name" value="KR_dom"/>
</dbReference>
<gene>
    <name evidence="6" type="ORF">BDD14_2061</name>
</gene>
<evidence type="ECO:0000313" key="7">
    <source>
        <dbReference type="Proteomes" id="UP000292958"/>
    </source>
</evidence>
<dbReference type="SUPFAM" id="SSF51735">
    <property type="entry name" value="NAD(P)-binding Rossmann-fold domains"/>
    <property type="match status" value="1"/>
</dbReference>
<dbReference type="GO" id="GO:0016020">
    <property type="term" value="C:membrane"/>
    <property type="evidence" value="ECO:0007669"/>
    <property type="project" value="TreeGrafter"/>
</dbReference>
<comment type="similarity">
    <text evidence="1 3">Belongs to the short-chain dehydrogenases/reductases (SDR) family.</text>
</comment>
<proteinExistence type="inferred from homology"/>
<evidence type="ECO:0000256" key="1">
    <source>
        <dbReference type="ARBA" id="ARBA00006484"/>
    </source>
</evidence>
<comment type="caution">
    <text evidence="6">The sequence shown here is derived from an EMBL/GenBank/DDBJ whole genome shotgun (WGS) entry which is preliminary data.</text>
</comment>
<dbReference type="InterPro" id="IPR002347">
    <property type="entry name" value="SDR_fam"/>
</dbReference>
<evidence type="ECO:0000256" key="2">
    <source>
        <dbReference type="ARBA" id="ARBA00023002"/>
    </source>
</evidence>
<dbReference type="PRINTS" id="PR00081">
    <property type="entry name" value="GDHRDH"/>
</dbReference>
<dbReference type="OrthoDB" id="151996at2"/>
<dbReference type="PROSITE" id="PS00061">
    <property type="entry name" value="ADH_SHORT"/>
    <property type="match status" value="1"/>
</dbReference>
<dbReference type="Proteomes" id="UP000292958">
    <property type="component" value="Unassembled WGS sequence"/>
</dbReference>
<dbReference type="EMBL" id="SHKW01000001">
    <property type="protein sequence ID" value="RZU40592.1"/>
    <property type="molecule type" value="Genomic_DNA"/>
</dbReference>
<reference evidence="6 7" key="1">
    <citation type="submission" date="2019-02" db="EMBL/GenBank/DDBJ databases">
        <title>Genomic Encyclopedia of Archaeal and Bacterial Type Strains, Phase II (KMG-II): from individual species to whole genera.</title>
        <authorList>
            <person name="Goeker M."/>
        </authorList>
    </citation>
    <scope>NUCLEOTIDE SEQUENCE [LARGE SCALE GENOMIC DNA]</scope>
    <source>
        <strain evidence="6 7">DSM 18101</strain>
    </source>
</reference>
<dbReference type="Gene3D" id="3.40.50.720">
    <property type="entry name" value="NAD(P)-binding Rossmann-like Domain"/>
    <property type="match status" value="1"/>
</dbReference>
<name>A0A4Q7YS09_9BACT</name>
<dbReference type="InterPro" id="IPR020904">
    <property type="entry name" value="Sc_DH/Rdtase_CS"/>
</dbReference>